<dbReference type="AlphaFoldDB" id="A0A1Q9E7W8"/>
<dbReference type="SUPFAM" id="SSF55073">
    <property type="entry name" value="Nucleotide cyclase"/>
    <property type="match status" value="2"/>
</dbReference>
<dbReference type="EMBL" id="LSRX01000235">
    <property type="protein sequence ID" value="OLQ03501.1"/>
    <property type="molecule type" value="Genomic_DNA"/>
</dbReference>
<reference evidence="4 5" key="1">
    <citation type="submission" date="2016-02" db="EMBL/GenBank/DDBJ databases">
        <title>Genome analysis of coral dinoflagellate symbionts highlights evolutionary adaptations to a symbiotic lifestyle.</title>
        <authorList>
            <person name="Aranda M."/>
            <person name="Li Y."/>
            <person name="Liew Y.J."/>
            <person name="Baumgarten S."/>
            <person name="Simakov O."/>
            <person name="Wilson M."/>
            <person name="Piel J."/>
            <person name="Ashoor H."/>
            <person name="Bougouffa S."/>
            <person name="Bajic V.B."/>
            <person name="Ryu T."/>
            <person name="Ravasi T."/>
            <person name="Bayer T."/>
            <person name="Micklem G."/>
            <person name="Kim H."/>
            <person name="Bhak J."/>
            <person name="Lajeunesse T.C."/>
            <person name="Voolstra C.R."/>
        </authorList>
    </citation>
    <scope>NUCLEOTIDE SEQUENCE [LARGE SCALE GENOMIC DNA]</scope>
    <source>
        <strain evidence="4 5">CCMP2467</strain>
    </source>
</reference>
<evidence type="ECO:0000313" key="5">
    <source>
        <dbReference type="Proteomes" id="UP000186817"/>
    </source>
</evidence>
<dbReference type="InterPro" id="IPR001054">
    <property type="entry name" value="A/G_cyclase"/>
</dbReference>
<name>A0A1Q9E7W8_SYMMI</name>
<dbReference type="PANTHER" id="PTHR47455:SF1">
    <property type="entry name" value="GUANYLATE CYCLASE DOMAIN-CONTAINING PROTEIN"/>
    <property type="match status" value="1"/>
</dbReference>
<organism evidence="4 5">
    <name type="scientific">Symbiodinium microadriaticum</name>
    <name type="common">Dinoflagellate</name>
    <name type="synonym">Zooxanthella microadriatica</name>
    <dbReference type="NCBI Taxonomy" id="2951"/>
    <lineage>
        <taxon>Eukaryota</taxon>
        <taxon>Sar</taxon>
        <taxon>Alveolata</taxon>
        <taxon>Dinophyceae</taxon>
        <taxon>Suessiales</taxon>
        <taxon>Symbiodiniaceae</taxon>
        <taxon>Symbiodinium</taxon>
    </lineage>
</organism>
<dbReference type="OrthoDB" id="194468at2759"/>
<keyword evidence="2" id="KW-0812">Transmembrane</keyword>
<dbReference type="GO" id="GO:0035556">
    <property type="term" value="P:intracellular signal transduction"/>
    <property type="evidence" value="ECO:0007669"/>
    <property type="project" value="InterPro"/>
</dbReference>
<dbReference type="Proteomes" id="UP000186817">
    <property type="component" value="Unassembled WGS sequence"/>
</dbReference>
<keyword evidence="2" id="KW-1133">Transmembrane helix</keyword>
<dbReference type="Gene3D" id="3.30.70.1230">
    <property type="entry name" value="Nucleotide cyclase"/>
    <property type="match status" value="2"/>
</dbReference>
<sequence>MAWSEAVEAMEGVLETFRREEAADRAALMKRDWSDTAFEEGETDPDTCQSCISTLSSRQGGEGQPRQRWQTTAASSSSAIRPISVRPLPPSTEPKTHPLSFYTGAGMSADDALPGQIADEAIMQNETLANVTLDKLDDSVKNWLNDQNTQTLNGALAFVPFILQQAFFEGNLDEKQIVIHKGSGGVVFSDASGFTALTEKLAKKSNGAELLSQCLTAFFTPLIDLINAYRGDTIKFSGDALTIYFPSVDDTKTSSFNGIVPPHGSFGLADLGPMATAVLRASACCIEIHKRLHMFETGVDDVRLCLHIGVGCGEISILQVGGIVPPETHIPRIEYLISGAPLEQISIAEPLAKNGETCLSPQAWELVKDCVIEGRPLEDRMDFHLLLRMDESKYTFPTIKYATQLYDTRIENCFKLDQLNITRRYIPSAVFKQIECGTLQYVNEMRNISVIFINGSGLDVMSSNGPSQAQELMSSVQKVCYAHEGTLNKFLIDDKGMQRPQHLLFLLVFGLPPLVHPDDPARAVLASMELVQVFKRLELVGRFGVTTGRSYCGVGVCGSAKRMEYTANAPPLGVLTDEETSRHSTGEIDFKPLAPIKVKGKTNPISIFQPTLREDNLLDGSTLNSKDAMATSKLKALHAPDQVVGASTPTPRMKAERLVSLVVIEGANGCVLGSAEFAVETGLGKIELAEHIATHCALQPLGDEHRFQTLPVFGSMGPRPGESTRMAVELIRSLASSIDQLKRLLAHETLEDTAATLEVIISLLAGLKNKSGILVVLQFEQAIFWRFTSELSILIAKERSISGLVLVREARYDQQCVKDAAAAGTLLTLKGLNDSWLAEEHILEYMANYLGIPEEAVPPPLRRFVSQVTMGNPLYIRETLDQLSEENVLKAWNHTAMVGGTVCNIESLDPIEMAALKMSTCFEGPFTLPDLAASNCSQWGGSTHFDLPPPQGLRLFRATRKLVSRGFIDKDTEYFFMQSALIRTVGASMVLEVFGSDERCLQTSMRWRLWRWWWWLMEMMMFDGLCADADAECFAAADGSVCRGTGEEEEDPDLAWMMMMMMMMMMIVMMRMAMMLKTKLTKTMMMLMMMMMMIVMMRMAMMLKTKLTKTMMMMMMMMMDLVRAMKLTGLLIVMLMLTMLDGLGQAAVVVVVDDTEGDASR</sequence>
<proteinExistence type="predicted"/>
<feature type="region of interest" description="Disordered" evidence="1">
    <location>
        <begin position="56"/>
        <end position="95"/>
    </location>
</feature>
<keyword evidence="5" id="KW-1185">Reference proteome</keyword>
<feature type="domain" description="Guanylate cyclase" evidence="3">
    <location>
        <begin position="185"/>
        <end position="241"/>
    </location>
</feature>
<evidence type="ECO:0000313" key="4">
    <source>
        <dbReference type="EMBL" id="OLQ03501.1"/>
    </source>
</evidence>
<gene>
    <name evidence="4" type="primary">ADCY10</name>
    <name evidence="4" type="ORF">AK812_SmicGene13591</name>
</gene>
<dbReference type="GO" id="GO:0009190">
    <property type="term" value="P:cyclic nucleotide biosynthetic process"/>
    <property type="evidence" value="ECO:0007669"/>
    <property type="project" value="InterPro"/>
</dbReference>
<dbReference type="InterPro" id="IPR029787">
    <property type="entry name" value="Nucleotide_cyclase"/>
</dbReference>
<comment type="caution">
    <text evidence="4">The sequence shown here is derived from an EMBL/GenBank/DDBJ whole genome shotgun (WGS) entry which is preliminary data.</text>
</comment>
<dbReference type="OMA" id="VMMRMAM"/>
<feature type="transmembrane region" description="Helical" evidence="2">
    <location>
        <begin position="1127"/>
        <end position="1152"/>
    </location>
</feature>
<evidence type="ECO:0000256" key="1">
    <source>
        <dbReference type="SAM" id="MobiDB-lite"/>
    </source>
</evidence>
<feature type="transmembrane region" description="Helical" evidence="2">
    <location>
        <begin position="1086"/>
        <end position="1107"/>
    </location>
</feature>
<feature type="transmembrane region" description="Helical" evidence="2">
    <location>
        <begin position="1054"/>
        <end position="1074"/>
    </location>
</feature>
<dbReference type="PROSITE" id="PS50125">
    <property type="entry name" value="GUANYLATE_CYCLASE_2"/>
    <property type="match status" value="1"/>
</dbReference>
<evidence type="ECO:0000259" key="3">
    <source>
        <dbReference type="PROSITE" id="PS50125"/>
    </source>
</evidence>
<dbReference type="PANTHER" id="PTHR47455">
    <property type="entry name" value="ADENYLYL CYCLASE BETA"/>
    <property type="match status" value="1"/>
</dbReference>
<accession>A0A1Q9E7W8</accession>
<protein>
    <submittedName>
        <fullName evidence="4">Adenylate cyclase type 10</fullName>
    </submittedName>
</protein>
<evidence type="ECO:0000256" key="2">
    <source>
        <dbReference type="SAM" id="Phobius"/>
    </source>
</evidence>
<keyword evidence="2" id="KW-0472">Membrane</keyword>
<dbReference type="CDD" id="cd07302">
    <property type="entry name" value="CHD"/>
    <property type="match status" value="1"/>
</dbReference>